<sequence length="217" mass="25102">MGWSERASTRASQKMPANYRDILEEAFYREAWVIRDHDVPAELRVNTDQTNMVLVPGTRYTWAQKGAKQVPMVGIDDKRAFTLVPSISVSGELLPFQAIYQGLTNQSLPSAKCPTWSRAEEMRFRLLPSKTSTYWSTMDTMKDLVNTIIAPYFDHKRVQLERQSDQKSIWKIDCWSVHKSKEFLAWMRQTHPCIVVIFVPANCTGLTRREMAHCGWI</sequence>
<evidence type="ECO:0008006" key="3">
    <source>
        <dbReference type="Google" id="ProtNLM"/>
    </source>
</evidence>
<dbReference type="AlphaFoldDB" id="A0A0D7AF01"/>
<name>A0A0D7AF01_9AGAR</name>
<evidence type="ECO:0000313" key="2">
    <source>
        <dbReference type="Proteomes" id="UP000054144"/>
    </source>
</evidence>
<dbReference type="Proteomes" id="UP000054144">
    <property type="component" value="Unassembled WGS sequence"/>
</dbReference>
<organism evidence="1 2">
    <name type="scientific">Fistulina hepatica ATCC 64428</name>
    <dbReference type="NCBI Taxonomy" id="1128425"/>
    <lineage>
        <taxon>Eukaryota</taxon>
        <taxon>Fungi</taxon>
        <taxon>Dikarya</taxon>
        <taxon>Basidiomycota</taxon>
        <taxon>Agaricomycotina</taxon>
        <taxon>Agaricomycetes</taxon>
        <taxon>Agaricomycetidae</taxon>
        <taxon>Agaricales</taxon>
        <taxon>Fistulinaceae</taxon>
        <taxon>Fistulina</taxon>
    </lineage>
</organism>
<protein>
    <recommendedName>
        <fullName evidence="3">DDE-1 domain-containing protein</fullName>
    </recommendedName>
</protein>
<evidence type="ECO:0000313" key="1">
    <source>
        <dbReference type="EMBL" id="KIY49957.1"/>
    </source>
</evidence>
<gene>
    <name evidence="1" type="ORF">FISHEDRAFT_65062</name>
</gene>
<reference evidence="1 2" key="1">
    <citation type="journal article" date="2015" name="Fungal Genet. Biol.">
        <title>Evolution of novel wood decay mechanisms in Agaricales revealed by the genome sequences of Fistulina hepatica and Cylindrobasidium torrendii.</title>
        <authorList>
            <person name="Floudas D."/>
            <person name="Held B.W."/>
            <person name="Riley R."/>
            <person name="Nagy L.G."/>
            <person name="Koehler G."/>
            <person name="Ransdell A.S."/>
            <person name="Younus H."/>
            <person name="Chow J."/>
            <person name="Chiniquy J."/>
            <person name="Lipzen A."/>
            <person name="Tritt A."/>
            <person name="Sun H."/>
            <person name="Haridas S."/>
            <person name="LaButti K."/>
            <person name="Ohm R.A."/>
            <person name="Kues U."/>
            <person name="Blanchette R.A."/>
            <person name="Grigoriev I.V."/>
            <person name="Minto R.E."/>
            <person name="Hibbett D.S."/>
        </authorList>
    </citation>
    <scope>NUCLEOTIDE SEQUENCE [LARGE SCALE GENOMIC DNA]</scope>
    <source>
        <strain evidence="1 2">ATCC 64428</strain>
    </source>
</reference>
<dbReference type="EMBL" id="KN881696">
    <property type="protein sequence ID" value="KIY49957.1"/>
    <property type="molecule type" value="Genomic_DNA"/>
</dbReference>
<keyword evidence="2" id="KW-1185">Reference proteome</keyword>
<accession>A0A0D7AF01</accession>
<proteinExistence type="predicted"/>
<dbReference type="OrthoDB" id="3341102at2759"/>